<dbReference type="InterPro" id="IPR021772">
    <property type="entry name" value="WDR48/Bun107"/>
</dbReference>
<dbReference type="InterPro" id="IPR019775">
    <property type="entry name" value="WD40_repeat_CS"/>
</dbReference>
<dbReference type="Gene3D" id="2.130.10.10">
    <property type="entry name" value="YVTN repeat-like/Quinoprotein amine dehydrogenase"/>
    <property type="match status" value="2"/>
</dbReference>
<dbReference type="Pfam" id="PF00400">
    <property type="entry name" value="WD40"/>
    <property type="match status" value="4"/>
</dbReference>
<name>A0AA48QXK4_9TREE</name>
<keyword evidence="6" id="KW-1185">Reference proteome</keyword>
<protein>
    <recommendedName>
        <fullName evidence="7">WD40 repeat-like protein</fullName>
    </recommendedName>
</protein>
<dbReference type="KEGG" id="ccac:CcaHIS019_0510810"/>
<evidence type="ECO:0000256" key="3">
    <source>
        <dbReference type="PROSITE-ProRule" id="PRU00221"/>
    </source>
</evidence>
<feature type="repeat" description="WD" evidence="3">
    <location>
        <begin position="363"/>
        <end position="404"/>
    </location>
</feature>
<dbReference type="Proteomes" id="UP001233271">
    <property type="component" value="Chromosome 5"/>
</dbReference>
<evidence type="ECO:0000256" key="2">
    <source>
        <dbReference type="ARBA" id="ARBA00022737"/>
    </source>
</evidence>
<dbReference type="InterPro" id="IPR051246">
    <property type="entry name" value="WDR48"/>
</dbReference>
<dbReference type="Pfam" id="PF11816">
    <property type="entry name" value="DUF3337"/>
    <property type="match status" value="1"/>
</dbReference>
<feature type="compositionally biased region" description="Low complexity" evidence="4">
    <location>
        <begin position="592"/>
        <end position="605"/>
    </location>
</feature>
<dbReference type="PANTHER" id="PTHR19862:SF14">
    <property type="entry name" value="WD REPEAT-CONTAINING PROTEIN 48"/>
    <property type="match status" value="1"/>
</dbReference>
<feature type="compositionally biased region" description="Polar residues" evidence="4">
    <location>
        <begin position="616"/>
        <end position="630"/>
    </location>
</feature>
<feature type="compositionally biased region" description="Low complexity" evidence="4">
    <location>
        <begin position="1005"/>
        <end position="1014"/>
    </location>
</feature>
<organism evidence="5 6">
    <name type="scientific">Cutaneotrichosporon cavernicola</name>
    <dbReference type="NCBI Taxonomy" id="279322"/>
    <lineage>
        <taxon>Eukaryota</taxon>
        <taxon>Fungi</taxon>
        <taxon>Dikarya</taxon>
        <taxon>Basidiomycota</taxon>
        <taxon>Agaricomycotina</taxon>
        <taxon>Tremellomycetes</taxon>
        <taxon>Trichosporonales</taxon>
        <taxon>Trichosporonaceae</taxon>
        <taxon>Cutaneotrichosporon</taxon>
    </lineage>
</organism>
<dbReference type="SMART" id="SM00320">
    <property type="entry name" value="WD40"/>
    <property type="match status" value="8"/>
</dbReference>
<feature type="repeat" description="WD" evidence="3">
    <location>
        <begin position="262"/>
        <end position="303"/>
    </location>
</feature>
<dbReference type="AlphaFoldDB" id="A0AA48QXK4"/>
<dbReference type="GO" id="GO:0000724">
    <property type="term" value="P:double-strand break repair via homologous recombination"/>
    <property type="evidence" value="ECO:0007669"/>
    <property type="project" value="TreeGrafter"/>
</dbReference>
<gene>
    <name evidence="5" type="ORF">CcaverHIS019_0510810</name>
</gene>
<feature type="repeat" description="WD" evidence="3">
    <location>
        <begin position="320"/>
        <end position="361"/>
    </location>
</feature>
<feature type="compositionally biased region" description="Acidic residues" evidence="4">
    <location>
        <begin position="154"/>
        <end position="177"/>
    </location>
</feature>
<accession>A0AA48QXK4</accession>
<dbReference type="EMBL" id="AP028216">
    <property type="protein sequence ID" value="BEI93453.1"/>
    <property type="molecule type" value="Genomic_DNA"/>
</dbReference>
<dbReference type="CDD" id="cd00200">
    <property type="entry name" value="WD40"/>
    <property type="match status" value="1"/>
</dbReference>
<dbReference type="PROSITE" id="PS00678">
    <property type="entry name" value="WD_REPEATS_1"/>
    <property type="match status" value="1"/>
</dbReference>
<dbReference type="InterPro" id="IPR001680">
    <property type="entry name" value="WD40_rpt"/>
</dbReference>
<dbReference type="SUPFAM" id="SSF50978">
    <property type="entry name" value="WD40 repeat-like"/>
    <property type="match status" value="1"/>
</dbReference>
<keyword evidence="1 3" id="KW-0853">WD repeat</keyword>
<dbReference type="PROSITE" id="PS50082">
    <property type="entry name" value="WD_REPEATS_2"/>
    <property type="match status" value="4"/>
</dbReference>
<evidence type="ECO:0000256" key="4">
    <source>
        <dbReference type="SAM" id="MobiDB-lite"/>
    </source>
</evidence>
<dbReference type="InterPro" id="IPR015943">
    <property type="entry name" value="WD40/YVTN_repeat-like_dom_sf"/>
</dbReference>
<feature type="region of interest" description="Disordered" evidence="4">
    <location>
        <begin position="965"/>
        <end position="1064"/>
    </location>
</feature>
<dbReference type="RefSeq" id="XP_060458718.1">
    <property type="nucleotide sequence ID" value="XM_060602312.1"/>
</dbReference>
<reference evidence="5" key="1">
    <citation type="journal article" date="2023" name="BMC Genomics">
        <title>Chromosome-level genome assemblies of Cutaneotrichosporon spp. (Trichosporonales, Basidiomycota) reveal imbalanced evolution between nucleotide sequences and chromosome synteny.</title>
        <authorList>
            <person name="Kobayashi Y."/>
            <person name="Kayamori A."/>
            <person name="Aoki K."/>
            <person name="Shiwa Y."/>
            <person name="Matsutani M."/>
            <person name="Fujita N."/>
            <person name="Sugita T."/>
            <person name="Iwasaki W."/>
            <person name="Tanaka N."/>
            <person name="Takashima M."/>
        </authorList>
    </citation>
    <scope>NUCLEOTIDE SEQUENCE</scope>
    <source>
        <strain evidence="5">HIS019</strain>
    </source>
</reference>
<feature type="repeat" description="WD" evidence="3">
    <location>
        <begin position="217"/>
        <end position="249"/>
    </location>
</feature>
<feature type="region of interest" description="Disordered" evidence="4">
    <location>
        <begin position="536"/>
        <end position="631"/>
    </location>
</feature>
<dbReference type="GO" id="GO:0043130">
    <property type="term" value="F:ubiquitin binding"/>
    <property type="evidence" value="ECO:0007669"/>
    <property type="project" value="TreeGrafter"/>
</dbReference>
<feature type="compositionally biased region" description="Basic and acidic residues" evidence="4">
    <location>
        <begin position="1050"/>
        <end position="1064"/>
    </location>
</feature>
<dbReference type="PANTHER" id="PTHR19862">
    <property type="entry name" value="WD REPEAT-CONTAINING PROTEIN 48"/>
    <property type="match status" value="1"/>
</dbReference>
<proteinExistence type="predicted"/>
<feature type="compositionally biased region" description="Low complexity" evidence="4">
    <location>
        <begin position="874"/>
        <end position="883"/>
    </location>
</feature>
<dbReference type="PROSITE" id="PS50294">
    <property type="entry name" value="WD_REPEATS_REGION"/>
    <property type="match status" value="3"/>
</dbReference>
<evidence type="ECO:0000313" key="5">
    <source>
        <dbReference type="EMBL" id="BEI93453.1"/>
    </source>
</evidence>
<evidence type="ECO:0008006" key="7">
    <source>
        <dbReference type="Google" id="ProtNLM"/>
    </source>
</evidence>
<evidence type="ECO:0000256" key="1">
    <source>
        <dbReference type="ARBA" id="ARBA00022574"/>
    </source>
</evidence>
<feature type="region of interest" description="Disordered" evidence="4">
    <location>
        <begin position="129"/>
        <end position="191"/>
    </location>
</feature>
<feature type="region of interest" description="Disordered" evidence="4">
    <location>
        <begin position="872"/>
        <end position="915"/>
    </location>
</feature>
<feature type="compositionally biased region" description="Polar residues" evidence="4">
    <location>
        <begin position="965"/>
        <end position="979"/>
    </location>
</feature>
<evidence type="ECO:0000313" key="6">
    <source>
        <dbReference type="Proteomes" id="UP001233271"/>
    </source>
</evidence>
<sequence length="1263" mass="137204">MVGVQEPNKRRVSYIIPAPDYEPDILELPGFGAAPGGDARSFPYIRPKGGASNGAAQFASRNPFANPPSLQLPKETRHPQHRLGISALALDTSTVVSGTNAPGGILYTGGRDGLVASWETHVPHMRRRGRRYRPVPGRGTGGRVRWERLGDGGPDWEDDDGDDDGGDDTSSEDDEGTPDVTGGPRKRKDLAYEDRWEVDHAAMSRHAPPPTTFRESVQTHTDWVNAMVLCNRNQTVITASSDRTIRAWSPHDCDDDTVPALIGHHTDYVRSLAFARHPGVLFSGALDRDISVWDIASPKPNEPVLKVRLSEADDHGGSGLEGEWGSIYALGVDPAGHSLAAGTPERVVRLWDPRAGERSVTKLVGHSECVRAILFSDDGRYMLTGSSDTTIKLWSVGEHRCLHTFNHHTSSVWSLFSNHPNLERFYSGSRDGHLCVVDVEQCGDMSEGECLVLAREGQPGVPGHYESKTGDEAIRSICAMDDEYVWTATSSSDVHCWRDVGRRVNRLDADHDGASYHQDFGDGADEPLVSAHLDTGFEPTSIMDPNPLRNKRLSIDDTPETLMRTDSRDSRTIAFAPSPLPRPESGSPTFVGTSPPASPGVSSGGLRDRPNPSGYRRSTLSGASIPNSILSEDDEDNVQLHGLPYESLVCLGLPDSPYSFGLSSHAGMSAASLASGRGPEEPEVMMRDRSINPRDLARRAFEDREVTSEAKPYRRKPIEVIKGTPGLIRSLCLNDRVHALTLDTRGEIAVWHLIRGECLGRFAAEDVAEALTLERGVTNVPQEIKLHPQEVLELVQRRIEGKNSVLPWCQLDTKVGQITVHLEGDRVFAAEILAEEIGIDERDLEDTSAVNIGKLTLANLFRGLIKAEQDDIASTSPTSMTSSLPGVGRSPQATTHIPMKSPRHRQRALSNASLGGGITPSINIAGLTTRAQTPAIRPEGPPLGQSAPAASGWLSLPAAAKAANIPTSSPGMSSPSVANHFTPGSMPASRDYFSLRKDGTNGDKTPSTPSSSTPATNEKDKSSSGLLKKGFKGFGKKKAVEASPMATVTESKREEKTEEVSKLSDRDRQQLLFLDMVRSRPFGPPSATDAPALLIPTSTRVIISEQAHADGAYIVTYRSTVGSTERDIEPLELNSPFWLLNFLFTSATPEERRPPKIPLILLPEGASRDSGKGLKVQASRTARVRGVLEHLHGVLAREEGRDRAMSAASAMSGVADVPARRPEDTLELWCGQHLADPEMKVATLKQYYWRGGPDMVLHYRRKS</sequence>
<dbReference type="GeneID" id="85497323"/>
<keyword evidence="2" id="KW-0677">Repeat</keyword>
<dbReference type="InterPro" id="IPR036322">
    <property type="entry name" value="WD40_repeat_dom_sf"/>
</dbReference>